<reference evidence="1 2" key="2">
    <citation type="journal article" date="2017" name="Syst. Appl. Microbiol.">
        <title>Soybeans inoculated with root zone soils of Canadian native legumes harbour diverse and novel Bradyrhizobium spp. that possess agricultural potential.</title>
        <authorList>
            <person name="Bromfield E.S.P."/>
            <person name="Cloutier S."/>
            <person name="Tambong J.T."/>
            <person name="Tran Thi T.V."/>
        </authorList>
    </citation>
    <scope>NUCLEOTIDE SEQUENCE [LARGE SCALE GENOMIC DNA]</scope>
    <source>
        <strain evidence="1 2">OO99</strain>
    </source>
</reference>
<evidence type="ECO:0000313" key="2">
    <source>
        <dbReference type="Proteomes" id="UP000215703"/>
    </source>
</evidence>
<dbReference type="KEGG" id="bot:CIT37_08150"/>
<dbReference type="EMBL" id="CP029425">
    <property type="protein sequence ID" value="AWL92178.1"/>
    <property type="molecule type" value="Genomic_DNA"/>
</dbReference>
<organism evidence="1 2">
    <name type="scientific">Bradyrhizobium ottawaense</name>
    <dbReference type="NCBI Taxonomy" id="931866"/>
    <lineage>
        <taxon>Bacteria</taxon>
        <taxon>Pseudomonadati</taxon>
        <taxon>Pseudomonadota</taxon>
        <taxon>Alphaproteobacteria</taxon>
        <taxon>Hyphomicrobiales</taxon>
        <taxon>Nitrobacteraceae</taxon>
        <taxon>Bradyrhizobium</taxon>
    </lineage>
</organism>
<name>A0A2U8P3G2_9BRAD</name>
<gene>
    <name evidence="1" type="ORF">CIT37_08150</name>
</gene>
<dbReference type="InterPro" id="IPR007487">
    <property type="entry name" value="ABC_transpt-TYRBP-like"/>
</dbReference>
<dbReference type="Pfam" id="PF04392">
    <property type="entry name" value="ABC_sub_bind"/>
    <property type="match status" value="1"/>
</dbReference>
<proteinExistence type="predicted"/>
<evidence type="ECO:0000313" key="1">
    <source>
        <dbReference type="EMBL" id="AWL92178.1"/>
    </source>
</evidence>
<reference evidence="1 2" key="1">
    <citation type="journal article" date="2014" name="Int. J. Syst. Evol. Microbiol.">
        <title>Bradyrhizobium ottawaense sp. nov., a symbiotic nitrogen fixing bacterium from root nodules of soybeans in Canada.</title>
        <authorList>
            <person name="Yu X."/>
            <person name="Cloutier S."/>
            <person name="Tambong J.T."/>
            <person name="Bromfield E.S."/>
        </authorList>
    </citation>
    <scope>NUCLEOTIDE SEQUENCE [LARGE SCALE GENOMIC DNA]</scope>
    <source>
        <strain evidence="1 2">OO99</strain>
    </source>
</reference>
<sequence length="324" mass="34847">MKRLEFLAGTGALLVQPGHLHAQGKPRRMGFLGLWADDPTRDPIHAAWLSGLREKGWIEGKNLLVEYRYAPDRLPALAAELVGLTPDVLVAPGPLAVQVLKSVTSTIPIVFVAVADPLGLGLVQSLARPGGNITGVATMVPDDFGAKRLEILRELVPSASKIAILINPNNPMHRLNFGEFLARTAQRLGVTLLTVEATAPDELDVGFASAAAQHADAVLDMGDSLTFFQAPRVVALAAKYHLPTSYLFRRCADLGGLIVYGPDFVDLYRRATGYVDKILRGAKPADLPVEQPTKFALVINLKTAKALGLTVPPSLRVRADHVIE</sequence>
<dbReference type="Gene3D" id="3.40.50.2300">
    <property type="match status" value="2"/>
</dbReference>
<dbReference type="Proteomes" id="UP000215703">
    <property type="component" value="Chromosome"/>
</dbReference>
<accession>A0A2U8P3G2</accession>
<dbReference type="CDD" id="cd06325">
    <property type="entry name" value="PBP1_ABC_unchar_transporter"/>
    <property type="match status" value="1"/>
</dbReference>
<protein>
    <submittedName>
        <fullName evidence="1">ABC transporter substrate-binding protein</fullName>
    </submittedName>
</protein>
<dbReference type="PANTHER" id="PTHR35271">
    <property type="entry name" value="ABC TRANSPORTER, SUBSTRATE-BINDING LIPOPROTEIN-RELATED"/>
    <property type="match status" value="1"/>
</dbReference>
<dbReference type="PANTHER" id="PTHR35271:SF1">
    <property type="entry name" value="ABC TRANSPORTER, SUBSTRATE-BINDING LIPOPROTEIN"/>
    <property type="match status" value="1"/>
</dbReference>
<dbReference type="AlphaFoldDB" id="A0A2U8P3G2"/>